<dbReference type="PANTHER" id="PTHR37943:SF1">
    <property type="entry name" value="PROTEIN VES"/>
    <property type="match status" value="1"/>
</dbReference>
<gene>
    <name evidence="1" type="ORF">I8E28_19540</name>
</gene>
<dbReference type="Gene3D" id="2.60.120.10">
    <property type="entry name" value="Jelly Rolls"/>
    <property type="match status" value="1"/>
</dbReference>
<proteinExistence type="predicted"/>
<dbReference type="SUPFAM" id="SSF51182">
    <property type="entry name" value="RmlC-like cupins"/>
    <property type="match status" value="1"/>
</dbReference>
<dbReference type="RefSeq" id="WP_200789892.1">
    <property type="nucleotide sequence ID" value="NZ_JAEDAO010000001.1"/>
</dbReference>
<dbReference type="PANTHER" id="PTHR37943">
    <property type="entry name" value="PROTEIN VES"/>
    <property type="match status" value="1"/>
</dbReference>
<dbReference type="InterPro" id="IPR014710">
    <property type="entry name" value="RmlC-like_jellyroll"/>
</dbReference>
<keyword evidence="2" id="KW-1185">Reference proteome</keyword>
<evidence type="ECO:0000313" key="1">
    <source>
        <dbReference type="EMBL" id="MBK0394807.1"/>
    </source>
</evidence>
<name>A0A934UTS0_9BURK</name>
<organism evidence="1 2">
    <name type="scientific">Ramlibacter algicola</name>
    <dbReference type="NCBI Taxonomy" id="2795217"/>
    <lineage>
        <taxon>Bacteria</taxon>
        <taxon>Pseudomonadati</taxon>
        <taxon>Pseudomonadota</taxon>
        <taxon>Betaproteobacteria</taxon>
        <taxon>Burkholderiales</taxon>
        <taxon>Comamonadaceae</taxon>
        <taxon>Ramlibacter</taxon>
    </lineage>
</organism>
<sequence length="189" mass="20779">MTTFLHEWQLVGLDAAAAQPWRNGGGTTRELLVWPAGQVWKARVSVADVGKAGPFSAFPGVERWFAVLEGDGVALRVGAGEQRLGTDSPAFRFSGDMQVDCDLIGGPTRDLNLMTEPGKGRLVRVPGDFTFHATGEAIIAVYAHSKPARIVTLEQEVDIPPRHLAWQHRTWRAHGNVRGEDAFWMEVRP</sequence>
<reference evidence="1" key="1">
    <citation type="submission" date="2020-12" db="EMBL/GenBank/DDBJ databases">
        <title>Ramlibacter sp. nov., isolated from a freshwater alga, Cryptomonas.</title>
        <authorList>
            <person name="Kim H.M."/>
            <person name="Jeon C.O."/>
        </authorList>
    </citation>
    <scope>NUCLEOTIDE SEQUENCE</scope>
    <source>
        <strain evidence="1">CrO1</strain>
    </source>
</reference>
<dbReference type="InterPro" id="IPR011051">
    <property type="entry name" value="RmlC_Cupin_sf"/>
</dbReference>
<accession>A0A934UTS0</accession>
<dbReference type="EMBL" id="JAEDAO010000001">
    <property type="protein sequence ID" value="MBK0394807.1"/>
    <property type="molecule type" value="Genomic_DNA"/>
</dbReference>
<protein>
    <submittedName>
        <fullName evidence="1">HutD family protein</fullName>
    </submittedName>
</protein>
<dbReference type="AlphaFoldDB" id="A0A934UTS0"/>
<evidence type="ECO:0000313" key="2">
    <source>
        <dbReference type="Proteomes" id="UP000617041"/>
    </source>
</evidence>
<comment type="caution">
    <text evidence="1">The sequence shown here is derived from an EMBL/GenBank/DDBJ whole genome shotgun (WGS) entry which is preliminary data.</text>
</comment>
<dbReference type="Pfam" id="PF05962">
    <property type="entry name" value="HutD"/>
    <property type="match status" value="1"/>
</dbReference>
<dbReference type="InterPro" id="IPR010282">
    <property type="entry name" value="Uncharacterised_HutD/Ves"/>
</dbReference>
<dbReference type="Proteomes" id="UP000617041">
    <property type="component" value="Unassembled WGS sequence"/>
</dbReference>
<dbReference type="CDD" id="cd20293">
    <property type="entry name" value="cupin_HutD_N"/>
    <property type="match status" value="1"/>
</dbReference>